<feature type="transmembrane region" description="Helical" evidence="6">
    <location>
        <begin position="180"/>
        <end position="200"/>
    </location>
</feature>
<gene>
    <name evidence="7" type="ordered locus">NRI_0761</name>
</gene>
<dbReference type="GO" id="GO:0016020">
    <property type="term" value="C:membrane"/>
    <property type="evidence" value="ECO:0007669"/>
    <property type="project" value="UniProtKB-SubCell"/>
</dbReference>
<accession>C6V5R7</accession>
<keyword evidence="4 6" id="KW-1133">Transmembrane helix</keyword>
<evidence type="ECO:0000256" key="3">
    <source>
        <dbReference type="ARBA" id="ARBA00022692"/>
    </source>
</evidence>
<dbReference type="AlphaFoldDB" id="C6V5R7"/>
<feature type="transmembrane region" description="Helical" evidence="6">
    <location>
        <begin position="78"/>
        <end position="96"/>
    </location>
</feature>
<comment type="similarity">
    <text evidence="2">Belongs to the TerC family.</text>
</comment>
<dbReference type="PANTHER" id="PTHR30238:SF4">
    <property type="entry name" value="SLL1022 PROTEIN"/>
    <property type="match status" value="1"/>
</dbReference>
<evidence type="ECO:0000256" key="5">
    <source>
        <dbReference type="ARBA" id="ARBA00023136"/>
    </source>
</evidence>
<dbReference type="Proteomes" id="UP000001627">
    <property type="component" value="Chromosome"/>
</dbReference>
<evidence type="ECO:0000256" key="4">
    <source>
        <dbReference type="ARBA" id="ARBA00022989"/>
    </source>
</evidence>
<protein>
    <submittedName>
        <fullName evidence="7">Membrane protein, TerC family</fullName>
    </submittedName>
</protein>
<keyword evidence="5 6" id="KW-0472">Membrane</keyword>
<evidence type="ECO:0000256" key="1">
    <source>
        <dbReference type="ARBA" id="ARBA00004141"/>
    </source>
</evidence>
<evidence type="ECO:0000256" key="2">
    <source>
        <dbReference type="ARBA" id="ARBA00007511"/>
    </source>
</evidence>
<keyword evidence="8" id="KW-1185">Reference proteome</keyword>
<sequence length="232" mass="26194">MISGLIFKVFSELGILVVLLFLEIVLGIDNIVFIAILTGKMRDGRTIRYIGLGLALLLRLAMLLCVSFVLTLKKPLCYSLSVQDIVFLAGGMFLLFKGLKELLQYVRLKDIHYEAKNSFLTVCYVAFVDLVFSVDSILTAVAITKNTFLIGLAFTLTIIFMIVMADSVSKWIERFPELKTLALVFVVSIGVLLFLEGLHIEFKKSYLYFAFAFSLIVQLCNVVRKYRSTNEK</sequence>
<evidence type="ECO:0000256" key="6">
    <source>
        <dbReference type="SAM" id="Phobius"/>
    </source>
</evidence>
<organism evidence="7 8">
    <name type="scientific">Neorickettsia risticii (strain Illinois)</name>
    <dbReference type="NCBI Taxonomy" id="434131"/>
    <lineage>
        <taxon>Bacteria</taxon>
        <taxon>Pseudomonadati</taxon>
        <taxon>Pseudomonadota</taxon>
        <taxon>Alphaproteobacteria</taxon>
        <taxon>Rickettsiales</taxon>
        <taxon>Anaplasmataceae</taxon>
        <taxon>Neorickettsia</taxon>
    </lineage>
</organism>
<keyword evidence="3 6" id="KW-0812">Transmembrane</keyword>
<dbReference type="EMBL" id="CP001431">
    <property type="protein sequence ID" value="ACT69736.1"/>
    <property type="molecule type" value="Genomic_DNA"/>
</dbReference>
<feature type="transmembrane region" description="Helical" evidence="6">
    <location>
        <begin position="49"/>
        <end position="72"/>
    </location>
</feature>
<feature type="transmembrane region" description="Helical" evidence="6">
    <location>
        <begin position="148"/>
        <end position="168"/>
    </location>
</feature>
<name>C6V5R7_NEORI</name>
<feature type="transmembrane region" description="Helical" evidence="6">
    <location>
        <begin position="117"/>
        <end position="142"/>
    </location>
</feature>
<evidence type="ECO:0000313" key="8">
    <source>
        <dbReference type="Proteomes" id="UP000001627"/>
    </source>
</evidence>
<dbReference type="InterPro" id="IPR005496">
    <property type="entry name" value="Integral_membrane_TerC"/>
</dbReference>
<comment type="subcellular location">
    <subcellularLocation>
        <location evidence="1">Membrane</location>
        <topology evidence="1">Multi-pass membrane protein</topology>
    </subcellularLocation>
</comment>
<feature type="transmembrane region" description="Helical" evidence="6">
    <location>
        <begin position="206"/>
        <end position="223"/>
    </location>
</feature>
<dbReference type="KEGG" id="nri:NRI_0761"/>
<proteinExistence type="inferred from homology"/>
<dbReference type="eggNOG" id="COG0861">
    <property type="taxonomic scope" value="Bacteria"/>
</dbReference>
<dbReference type="PANTHER" id="PTHR30238">
    <property type="entry name" value="MEMBRANE BOUND PREDICTED REDOX MODULATOR"/>
    <property type="match status" value="1"/>
</dbReference>
<feature type="transmembrane region" description="Helical" evidence="6">
    <location>
        <begin position="13"/>
        <end position="37"/>
    </location>
</feature>
<evidence type="ECO:0000313" key="7">
    <source>
        <dbReference type="EMBL" id="ACT69736.1"/>
    </source>
</evidence>
<dbReference type="Pfam" id="PF03741">
    <property type="entry name" value="TerC"/>
    <property type="match status" value="1"/>
</dbReference>
<dbReference type="HOGENOM" id="CLU_064910_0_1_5"/>
<reference evidence="7 8" key="1">
    <citation type="journal article" date="2009" name="Nucleic Acids Res.">
        <title>Analysis of complete genome sequence of Neorickettsia risticii: causative agent of Potomac horse fever.</title>
        <authorList>
            <person name="Lin M."/>
            <person name="Zhang C."/>
            <person name="Gibson K."/>
            <person name="Rikihisa Y."/>
        </authorList>
    </citation>
    <scope>NUCLEOTIDE SEQUENCE [LARGE SCALE GENOMIC DNA]</scope>
    <source>
        <strain evidence="7 8">Illinois</strain>
    </source>
</reference>